<comment type="caution">
    <text evidence="2">The sequence shown here is derived from an EMBL/GenBank/DDBJ whole genome shotgun (WGS) entry which is preliminary data.</text>
</comment>
<dbReference type="SUPFAM" id="SSF47413">
    <property type="entry name" value="lambda repressor-like DNA-binding domains"/>
    <property type="match status" value="1"/>
</dbReference>
<gene>
    <name evidence="2" type="ORF">BG36_01250</name>
    <name evidence="3" type="ORF">DES43_103252</name>
</gene>
<dbReference type="PATRIC" id="fig|69279.3.peg.257"/>
<dbReference type="CDD" id="cd00093">
    <property type="entry name" value="HTH_XRE"/>
    <property type="match status" value="1"/>
</dbReference>
<dbReference type="EMBL" id="SNZF01000003">
    <property type="protein sequence ID" value="TDR37322.1"/>
    <property type="molecule type" value="Genomic_DNA"/>
</dbReference>
<dbReference type="InterPro" id="IPR010982">
    <property type="entry name" value="Lambda_DNA-bd_dom_sf"/>
</dbReference>
<organism evidence="2 4">
    <name type="scientific">Aquamicrobium defluvii</name>
    <dbReference type="NCBI Taxonomy" id="69279"/>
    <lineage>
        <taxon>Bacteria</taxon>
        <taxon>Pseudomonadati</taxon>
        <taxon>Pseudomonadota</taxon>
        <taxon>Alphaproteobacteria</taxon>
        <taxon>Hyphomicrobiales</taxon>
        <taxon>Phyllobacteriaceae</taxon>
        <taxon>Aquamicrobium</taxon>
    </lineage>
</organism>
<sequence length="87" mass="9718">MQIFPEQCRAARGLLNWTQDRLARAAGVSRSTIKDFECHRHALQRGSEELVIGAFTRCGVKLLFDTDGAGIGVRMERPEKLCALTRS</sequence>
<dbReference type="HOGENOM" id="CLU_066192_28_3_5"/>
<dbReference type="STRING" id="69279.BG36_01250"/>
<proteinExistence type="predicted"/>
<dbReference type="OrthoDB" id="4419620at2"/>
<feature type="domain" description="HTH cro/C1-type" evidence="1">
    <location>
        <begin position="9"/>
        <end position="37"/>
    </location>
</feature>
<dbReference type="EMBL" id="JENY01000001">
    <property type="protein sequence ID" value="EXL10520.1"/>
    <property type="molecule type" value="Genomic_DNA"/>
</dbReference>
<reference evidence="2 4" key="1">
    <citation type="submission" date="2014-02" db="EMBL/GenBank/DDBJ databases">
        <title>Aquamicrobium defluvii Genome sequencing.</title>
        <authorList>
            <person name="Wang X."/>
        </authorList>
    </citation>
    <scope>NUCLEOTIDE SEQUENCE [LARGE SCALE GENOMIC DNA]</scope>
    <source>
        <strain evidence="2 4">W13Z1</strain>
    </source>
</reference>
<dbReference type="Proteomes" id="UP000019849">
    <property type="component" value="Unassembled WGS sequence"/>
</dbReference>
<protein>
    <submittedName>
        <fullName evidence="3">Helix-turn-helix protein</fullName>
    </submittedName>
    <submittedName>
        <fullName evidence="2">Transcriptional regulator</fullName>
    </submittedName>
</protein>
<reference evidence="3 5" key="2">
    <citation type="submission" date="2019-03" db="EMBL/GenBank/DDBJ databases">
        <title>Genomic Encyclopedia of Type Strains, Phase IV (KMG-IV): sequencing the most valuable type-strain genomes for metagenomic binning, comparative biology and taxonomic classification.</title>
        <authorList>
            <person name="Goeker M."/>
        </authorList>
    </citation>
    <scope>NUCLEOTIDE SEQUENCE [LARGE SCALE GENOMIC DNA]</scope>
    <source>
        <strain evidence="3 5">DSM 11603</strain>
    </source>
</reference>
<dbReference type="Gene3D" id="1.10.260.40">
    <property type="entry name" value="lambda repressor-like DNA-binding domains"/>
    <property type="match status" value="1"/>
</dbReference>
<dbReference type="GO" id="GO:0003677">
    <property type="term" value="F:DNA binding"/>
    <property type="evidence" value="ECO:0007669"/>
    <property type="project" value="InterPro"/>
</dbReference>
<name>A0A011VQ69_9HYPH</name>
<evidence type="ECO:0000259" key="1">
    <source>
        <dbReference type="PROSITE" id="PS50943"/>
    </source>
</evidence>
<dbReference type="AlphaFoldDB" id="A0A011VQ69"/>
<dbReference type="eggNOG" id="COG1396">
    <property type="taxonomic scope" value="Bacteria"/>
</dbReference>
<dbReference type="Pfam" id="PF01381">
    <property type="entry name" value="HTH_3"/>
    <property type="match status" value="1"/>
</dbReference>
<dbReference type="PROSITE" id="PS50943">
    <property type="entry name" value="HTH_CROC1"/>
    <property type="match status" value="1"/>
</dbReference>
<evidence type="ECO:0000313" key="4">
    <source>
        <dbReference type="Proteomes" id="UP000019849"/>
    </source>
</evidence>
<accession>A0A011VQ69</accession>
<dbReference type="Proteomes" id="UP000294958">
    <property type="component" value="Unassembled WGS sequence"/>
</dbReference>
<evidence type="ECO:0000313" key="5">
    <source>
        <dbReference type="Proteomes" id="UP000294958"/>
    </source>
</evidence>
<evidence type="ECO:0000313" key="3">
    <source>
        <dbReference type="EMBL" id="TDR37322.1"/>
    </source>
</evidence>
<dbReference type="RefSeq" id="WP_035022362.1">
    <property type="nucleotide sequence ID" value="NZ_KK073877.1"/>
</dbReference>
<keyword evidence="5" id="KW-1185">Reference proteome</keyword>
<dbReference type="InterPro" id="IPR001387">
    <property type="entry name" value="Cro/C1-type_HTH"/>
</dbReference>
<evidence type="ECO:0000313" key="2">
    <source>
        <dbReference type="EMBL" id="EXL10520.1"/>
    </source>
</evidence>